<sequence length="801" mass="88173">MRAQLTLSHGFFAPADPRKRSDTTGTDDSSAGLGRSIDGKALQPPQPHFKRLHILYVVSDVLITLQRQNRAAQEPIEAGGVDTLKGHLPPLTALATFRGDEEYVKTYSAVLSLLNVWSTERLLPEADLVRIYAAANSADDDHLSWEDFQARIAAESADAVGIPARGAGVATLNLPKRHGVLNDPTAPWHELPAANGLYMKQTRGYPLKASAMPMGGYELEAADDQLDPDLRLDVQWLHREMLHAFDKFTDPEEVQDIDALGNIIFRDPDRPTRNYWGWSLDGVSKMKEMSRYHQDRASGYDDLGNGRLSDPMDQVNAAVDRARSLAAERAGGMRGRGGGHGGRGWRGGRQGKDIICALGELIELRPPWRVGGSFAPADPRKRIDLTGAGDDRDAGLGRSIDGKVQQPPQPHFKRLHILYVVSDVLITLQRQNRAAQEPIEAGGVDTLKAHLPALAALATFRGGEEYVKTYPAVLSLLNVWSTETLLPEADLVRIYAAANSADDDHLSWEDFQARIGAESADALGMPARGAGIATLTLPKRHGVLNDPTAPWHELPAANGLYMKQTRGYPLKASAMPMGGYELEAADDQLDPDLSLDVQWLHREMLHAFDKFTDPEEVQDIDVLGNIIFKDPDRPTRNYWGWSLDGVSKMKEMSRYHQDRASGYDDLGNGRLSDPMDQVNAAVDRARSLAAERAGSMRGRVVQELRTSDNLFDGRPSICEPAPLGLSTQIIVQAPNTGPYLAVTVDEQHRRRSVQEDLHAGMSLSNRSLAWPWKHTDLKYHMSSPTKRQGPKGPIYAIGNGH</sequence>
<accession>A0A4U0XZX5</accession>
<dbReference type="InterPro" id="IPR008942">
    <property type="entry name" value="ENTH_VHS"/>
</dbReference>
<dbReference type="EMBL" id="NAJQ01000006">
    <property type="protein sequence ID" value="TKA83594.1"/>
    <property type="molecule type" value="Genomic_DNA"/>
</dbReference>
<evidence type="ECO:0008006" key="4">
    <source>
        <dbReference type="Google" id="ProtNLM"/>
    </source>
</evidence>
<reference evidence="2 3" key="1">
    <citation type="submission" date="2017-03" db="EMBL/GenBank/DDBJ databases">
        <title>Genomes of endolithic fungi from Antarctica.</title>
        <authorList>
            <person name="Coleine C."/>
            <person name="Masonjones S."/>
            <person name="Stajich J.E."/>
        </authorList>
    </citation>
    <scope>NUCLEOTIDE SEQUENCE [LARGE SCALE GENOMIC DNA]</scope>
    <source>
        <strain evidence="2 3">CCFEE 5184</strain>
    </source>
</reference>
<evidence type="ECO:0000256" key="1">
    <source>
        <dbReference type="SAM" id="MobiDB-lite"/>
    </source>
</evidence>
<keyword evidence="3" id="KW-1185">Reference proteome</keyword>
<dbReference type="Gene3D" id="1.25.40.90">
    <property type="match status" value="2"/>
</dbReference>
<dbReference type="OrthoDB" id="21470at2759"/>
<dbReference type="AlphaFoldDB" id="A0A4U0XZX5"/>
<feature type="region of interest" description="Disordered" evidence="1">
    <location>
        <begin position="1"/>
        <end position="44"/>
    </location>
</feature>
<feature type="region of interest" description="Disordered" evidence="1">
    <location>
        <begin position="781"/>
        <end position="801"/>
    </location>
</feature>
<name>A0A4U0XZX5_9PEZI</name>
<dbReference type="Proteomes" id="UP000309340">
    <property type="component" value="Unassembled WGS sequence"/>
</dbReference>
<evidence type="ECO:0000313" key="3">
    <source>
        <dbReference type="Proteomes" id="UP000309340"/>
    </source>
</evidence>
<comment type="caution">
    <text evidence="2">The sequence shown here is derived from an EMBL/GenBank/DDBJ whole genome shotgun (WGS) entry which is preliminary data.</text>
</comment>
<dbReference type="STRING" id="329884.A0A4U0XZX5"/>
<organism evidence="2 3">
    <name type="scientific">Friedmanniomyces simplex</name>
    <dbReference type="NCBI Taxonomy" id="329884"/>
    <lineage>
        <taxon>Eukaryota</taxon>
        <taxon>Fungi</taxon>
        <taxon>Dikarya</taxon>
        <taxon>Ascomycota</taxon>
        <taxon>Pezizomycotina</taxon>
        <taxon>Dothideomycetes</taxon>
        <taxon>Dothideomycetidae</taxon>
        <taxon>Mycosphaerellales</taxon>
        <taxon>Teratosphaeriaceae</taxon>
        <taxon>Friedmanniomyces</taxon>
    </lineage>
</organism>
<evidence type="ECO:0000313" key="2">
    <source>
        <dbReference type="EMBL" id="TKA83594.1"/>
    </source>
</evidence>
<gene>
    <name evidence="2" type="ORF">B0A55_00402</name>
</gene>
<protein>
    <recommendedName>
        <fullName evidence="4">CID domain-containing protein</fullName>
    </recommendedName>
</protein>
<proteinExistence type="predicted"/>